<gene>
    <name evidence="2" type="ORF">SAMN04487820_10328</name>
</gene>
<evidence type="ECO:0000256" key="1">
    <source>
        <dbReference type="SAM" id="MobiDB-lite"/>
    </source>
</evidence>
<feature type="region of interest" description="Disordered" evidence="1">
    <location>
        <begin position="53"/>
        <end position="80"/>
    </location>
</feature>
<name>A0A1G8XRE7_ACTMZ</name>
<reference evidence="3" key="1">
    <citation type="submission" date="2016-10" db="EMBL/GenBank/DDBJ databases">
        <authorList>
            <person name="Varghese N."/>
            <person name="Submissions S."/>
        </authorList>
    </citation>
    <scope>NUCLEOTIDE SEQUENCE [LARGE SCALE GENOMIC DNA]</scope>
    <source>
        <strain evidence="3">DSM 45460</strain>
    </source>
</reference>
<accession>A0A1G8XRE7</accession>
<keyword evidence="3" id="KW-1185">Reference proteome</keyword>
<dbReference type="Proteomes" id="UP000199213">
    <property type="component" value="Unassembled WGS sequence"/>
</dbReference>
<evidence type="ECO:0000313" key="3">
    <source>
        <dbReference type="Proteomes" id="UP000199213"/>
    </source>
</evidence>
<feature type="region of interest" description="Disordered" evidence="1">
    <location>
        <begin position="1"/>
        <end position="27"/>
    </location>
</feature>
<protein>
    <submittedName>
        <fullName evidence="2">Uncharacterized protein</fullName>
    </submittedName>
</protein>
<proteinExistence type="predicted"/>
<organism evidence="2 3">
    <name type="scientific">Actinopolyspora mzabensis</name>
    <dbReference type="NCBI Taxonomy" id="995066"/>
    <lineage>
        <taxon>Bacteria</taxon>
        <taxon>Bacillati</taxon>
        <taxon>Actinomycetota</taxon>
        <taxon>Actinomycetes</taxon>
        <taxon>Actinopolysporales</taxon>
        <taxon>Actinopolysporaceae</taxon>
        <taxon>Actinopolyspora</taxon>
    </lineage>
</organism>
<dbReference type="AlphaFoldDB" id="A0A1G8XRE7"/>
<dbReference type="EMBL" id="FNFM01000003">
    <property type="protein sequence ID" value="SDJ93151.1"/>
    <property type="molecule type" value="Genomic_DNA"/>
</dbReference>
<sequence length="80" mass="8414">MGGFRHAPVVGIPKVRRPDTPVLDGRGGPVSVYAAGNRDALVRIILVPTCTPREIRGGHRGPAHSSGESWCSPRAANHPA</sequence>
<evidence type="ECO:0000313" key="2">
    <source>
        <dbReference type="EMBL" id="SDJ93151.1"/>
    </source>
</evidence>